<dbReference type="SUPFAM" id="SSF56801">
    <property type="entry name" value="Acetyl-CoA synthetase-like"/>
    <property type="match status" value="1"/>
</dbReference>
<dbReference type="Gene3D" id="3.40.50.720">
    <property type="entry name" value="NAD(P)-binding Rossmann-like Domain"/>
    <property type="match status" value="1"/>
</dbReference>
<dbReference type="EMBL" id="SOSA01000063">
    <property type="protein sequence ID" value="THC97801.1"/>
    <property type="molecule type" value="Genomic_DNA"/>
</dbReference>
<sequence>MDENMIPLPIGYPGWTQIQRTGYRGRLARDGLLYFEGRIGNDTIINLREIRVELEDVQSVILRQANGVLEQVLVSVRVYATGSHHSPSIKSLSAHSKVDRRAIAQLPLPRNSQGTYDSQDQLLTHAQEGLRAVWDEVLPNELVDMAVALPLADLYEANTLELMAEQIQTSNRNTSIGWSQETSVADLALTSIPMKLSEVKKSGIFIIMAGATGTLDSRLLAQLVDDARVSQIHCIAVRQQLDSPDELAKAAPRRAPIHYMSSGGLFFANPAVGMEDPPEQPHMSCVNSPPDDGTNGYVAYKWASKKILERAAEQFSLLMTVHRLMPIASMTMFQDKQEKALADLRAITQAQGIHNVSSDMRGHMDLMKADELATNMMATIFHTAGATRPSPPSAAEAAPRQHLPVSYGHHQSSVRLTVYDLEGVLEQSSGVEEGAKSISRPKRIGLVKAAGFSYIIASQDFRLVDITAEGGTDGTLCLGGDTTDVCRIYCRIYLRKI</sequence>
<dbReference type="STRING" id="1220188.A0A4S3JU02"/>
<dbReference type="AlphaFoldDB" id="A0A4S3JU02"/>
<dbReference type="Proteomes" id="UP000308092">
    <property type="component" value="Unassembled WGS sequence"/>
</dbReference>
<name>A0A4S3JU02_9EURO</name>
<keyword evidence="2" id="KW-1185">Reference proteome</keyword>
<comment type="caution">
    <text evidence="1">The sequence shown here is derived from an EMBL/GenBank/DDBJ whole genome shotgun (WGS) entry which is preliminary data.</text>
</comment>
<reference evidence="1 2" key="1">
    <citation type="submission" date="2019-03" db="EMBL/GenBank/DDBJ databases">
        <title>The genome sequence of a newly discovered highly antifungal drug resistant Aspergillus species, Aspergillus tanneri NIH 1004.</title>
        <authorList>
            <person name="Mounaud S."/>
            <person name="Singh I."/>
            <person name="Joardar V."/>
            <person name="Pakala S."/>
            <person name="Pakala S."/>
            <person name="Venepally P."/>
            <person name="Hoover J."/>
            <person name="Nierman W."/>
            <person name="Chung J."/>
            <person name="Losada L."/>
        </authorList>
    </citation>
    <scope>NUCLEOTIDE SEQUENCE [LARGE SCALE GENOMIC DNA]</scope>
    <source>
        <strain evidence="1 2">NIH1004</strain>
    </source>
</reference>
<evidence type="ECO:0000313" key="1">
    <source>
        <dbReference type="EMBL" id="THC97801.1"/>
    </source>
</evidence>
<proteinExistence type="predicted"/>
<protein>
    <submittedName>
        <fullName evidence="1">Uncharacterized protein</fullName>
    </submittedName>
</protein>
<dbReference type="VEuPathDB" id="FungiDB:EYZ11_002717"/>
<evidence type="ECO:0000313" key="2">
    <source>
        <dbReference type="Proteomes" id="UP000308092"/>
    </source>
</evidence>
<organism evidence="1 2">
    <name type="scientific">Aspergillus tanneri</name>
    <dbReference type="NCBI Taxonomy" id="1220188"/>
    <lineage>
        <taxon>Eukaryota</taxon>
        <taxon>Fungi</taxon>
        <taxon>Dikarya</taxon>
        <taxon>Ascomycota</taxon>
        <taxon>Pezizomycotina</taxon>
        <taxon>Eurotiomycetes</taxon>
        <taxon>Eurotiomycetidae</taxon>
        <taxon>Eurotiales</taxon>
        <taxon>Aspergillaceae</taxon>
        <taxon>Aspergillus</taxon>
        <taxon>Aspergillus subgen. Circumdati</taxon>
    </lineage>
</organism>
<accession>A0A4S3JU02</accession>
<gene>
    <name evidence="1" type="ORF">EYZ11_002717</name>
</gene>